<dbReference type="CDD" id="cd02440">
    <property type="entry name" value="AdoMet_MTases"/>
    <property type="match status" value="1"/>
</dbReference>
<dbReference type="GO" id="GO:0005634">
    <property type="term" value="C:nucleus"/>
    <property type="evidence" value="ECO:0007669"/>
    <property type="project" value="UniProtKB-SubCell"/>
</dbReference>
<comment type="caution">
    <text evidence="10">The sequence shown here is derived from an EMBL/GenBank/DDBJ whole genome shotgun (WGS) entry which is preliminary data.</text>
</comment>
<evidence type="ECO:0000256" key="2">
    <source>
        <dbReference type="ARBA" id="ARBA00012796"/>
    </source>
</evidence>
<accession>A0A835Y774</accession>
<keyword evidence="6" id="KW-0819">tRNA processing</keyword>
<dbReference type="EC" id="2.1.1.220" evidence="2"/>
<feature type="region of interest" description="Disordered" evidence="8">
    <location>
        <begin position="240"/>
        <end position="396"/>
    </location>
</feature>
<feature type="compositionally biased region" description="Basic and acidic residues" evidence="8">
    <location>
        <begin position="289"/>
        <end position="323"/>
    </location>
</feature>
<dbReference type="InterPro" id="IPR029063">
    <property type="entry name" value="SAM-dependent_MTases_sf"/>
</dbReference>
<feature type="domain" description="tRNA (adenine(58)-N(1))-methyltransferase catalytic subunit TRM61 C-terminal" evidence="9">
    <location>
        <begin position="54"/>
        <end position="239"/>
    </location>
</feature>
<evidence type="ECO:0000256" key="8">
    <source>
        <dbReference type="SAM" id="MobiDB-lite"/>
    </source>
</evidence>
<dbReference type="InterPro" id="IPR049470">
    <property type="entry name" value="TRM61_C"/>
</dbReference>
<dbReference type="PROSITE" id="PS51620">
    <property type="entry name" value="SAM_TRM61"/>
    <property type="match status" value="1"/>
</dbReference>
<evidence type="ECO:0000256" key="7">
    <source>
        <dbReference type="ARBA" id="ARBA00023242"/>
    </source>
</evidence>
<organism evidence="10 11">
    <name type="scientific">Edaphochlamys debaryana</name>
    <dbReference type="NCBI Taxonomy" id="47281"/>
    <lineage>
        <taxon>Eukaryota</taxon>
        <taxon>Viridiplantae</taxon>
        <taxon>Chlorophyta</taxon>
        <taxon>core chlorophytes</taxon>
        <taxon>Chlorophyceae</taxon>
        <taxon>CS clade</taxon>
        <taxon>Chlamydomonadales</taxon>
        <taxon>Chlamydomonadales incertae sedis</taxon>
        <taxon>Edaphochlamys</taxon>
    </lineage>
</organism>
<evidence type="ECO:0000313" key="11">
    <source>
        <dbReference type="Proteomes" id="UP000612055"/>
    </source>
</evidence>
<dbReference type="SUPFAM" id="SSF53335">
    <property type="entry name" value="S-adenosyl-L-methionine-dependent methyltransferases"/>
    <property type="match status" value="1"/>
</dbReference>
<keyword evidence="5" id="KW-0949">S-adenosyl-L-methionine</keyword>
<feature type="compositionally biased region" description="Low complexity" evidence="8">
    <location>
        <begin position="350"/>
        <end position="369"/>
    </location>
</feature>
<gene>
    <name evidence="10" type="ORF">HYH03_005935</name>
</gene>
<proteinExistence type="predicted"/>
<evidence type="ECO:0000256" key="6">
    <source>
        <dbReference type="ARBA" id="ARBA00022694"/>
    </source>
</evidence>
<dbReference type="Gene3D" id="3.40.50.150">
    <property type="entry name" value="Vaccinia Virus protein VP39"/>
    <property type="match status" value="1"/>
</dbReference>
<evidence type="ECO:0000256" key="1">
    <source>
        <dbReference type="ARBA" id="ARBA00004123"/>
    </source>
</evidence>
<dbReference type="Gene3D" id="3.10.330.20">
    <property type="match status" value="1"/>
</dbReference>
<dbReference type="Proteomes" id="UP000612055">
    <property type="component" value="Unassembled WGS sequence"/>
</dbReference>
<sequence>MGDCVIVYEGLNSMKAVYLAENGRFENRFGIFKHQSWVGKPFGCKVTATMGGHGWVYLLRPTPELWTQVLRHRTQILYLADISMAVTHLDLRPGSVVLESGTGSGSLTHSLIRAVAPTGHVHTFEFHPGRAEEAAVEFKQHGLGERVTVTQRNIEELGFPDTLHGRADAVFLDLPGPWKVIPSVAACLKPNGRFCGFSPCIEQIQRTAEALSSNGFTDIITYECLLREYEVHRETLATTVRLAEPPAPKRPRTAGPAAPAEAKAAAGPSSAAGGEAEGAGAKEAGAGAEVKEETVADAGAEVKAEVKEEAGAAEVKEEAKEEATPAPEAAAAEAEAGGSKAEEGDGGQPGTSAGPSAAAAAGAEAAAGEEQGGRGKRGGGFQRPPPPASMLQAVSARPNLEARGHTGYLIFARKFVCG</sequence>
<dbReference type="InterPro" id="IPR014816">
    <property type="entry name" value="tRNA_MeTrfase_Gcd14"/>
</dbReference>
<dbReference type="GO" id="GO:0031515">
    <property type="term" value="C:tRNA (m1A) methyltransferase complex"/>
    <property type="evidence" value="ECO:0007669"/>
    <property type="project" value="InterPro"/>
</dbReference>
<dbReference type="PANTHER" id="PTHR12133">
    <property type="entry name" value="TRNA (ADENINE(58)-N(1))-METHYLTRANSFERASE"/>
    <property type="match status" value="1"/>
</dbReference>
<keyword evidence="7" id="KW-0539">Nucleus</keyword>
<name>A0A835Y774_9CHLO</name>
<dbReference type="AlphaFoldDB" id="A0A835Y774"/>
<evidence type="ECO:0000313" key="10">
    <source>
        <dbReference type="EMBL" id="KAG2496013.1"/>
    </source>
</evidence>
<dbReference type="PANTHER" id="PTHR12133:SF2">
    <property type="entry name" value="TRNA (ADENINE(58)-N(1))-METHYLTRANSFERASE CATALYTIC SUBUNIT TRMT61A"/>
    <property type="match status" value="1"/>
</dbReference>
<dbReference type="Pfam" id="PF08704">
    <property type="entry name" value="GCD14"/>
    <property type="match status" value="1"/>
</dbReference>
<feature type="compositionally biased region" description="Low complexity" evidence="8">
    <location>
        <begin position="324"/>
        <end position="339"/>
    </location>
</feature>
<reference evidence="10" key="1">
    <citation type="journal article" date="2020" name="bioRxiv">
        <title>Comparative genomics of Chlamydomonas.</title>
        <authorList>
            <person name="Craig R.J."/>
            <person name="Hasan A.R."/>
            <person name="Ness R.W."/>
            <person name="Keightley P.D."/>
        </authorList>
    </citation>
    <scope>NUCLEOTIDE SEQUENCE</scope>
    <source>
        <strain evidence="10">CCAP 11/70</strain>
    </source>
</reference>
<feature type="compositionally biased region" description="Low complexity" evidence="8">
    <location>
        <begin position="253"/>
        <end position="288"/>
    </location>
</feature>
<keyword evidence="3" id="KW-0489">Methyltransferase</keyword>
<dbReference type="GO" id="GO:0030488">
    <property type="term" value="P:tRNA methylation"/>
    <property type="evidence" value="ECO:0007669"/>
    <property type="project" value="InterPro"/>
</dbReference>
<evidence type="ECO:0000259" key="9">
    <source>
        <dbReference type="Pfam" id="PF08704"/>
    </source>
</evidence>
<keyword evidence="4" id="KW-0808">Transferase</keyword>
<keyword evidence="11" id="KW-1185">Reference proteome</keyword>
<evidence type="ECO:0000256" key="3">
    <source>
        <dbReference type="ARBA" id="ARBA00022603"/>
    </source>
</evidence>
<comment type="subcellular location">
    <subcellularLocation>
        <location evidence="1">Nucleus</location>
    </subcellularLocation>
</comment>
<protein>
    <recommendedName>
        <fullName evidence="2">tRNA (adenine(58)-N(1))-methyltransferase</fullName>
        <ecNumber evidence="2">2.1.1.220</ecNumber>
    </recommendedName>
</protein>
<dbReference type="OrthoDB" id="1925287at2759"/>
<dbReference type="GO" id="GO:0160107">
    <property type="term" value="F:tRNA (adenine(58)-N1)-methyltransferase activity"/>
    <property type="evidence" value="ECO:0007669"/>
    <property type="project" value="UniProtKB-EC"/>
</dbReference>
<evidence type="ECO:0000256" key="4">
    <source>
        <dbReference type="ARBA" id="ARBA00022679"/>
    </source>
</evidence>
<dbReference type="EMBL" id="JAEHOE010000021">
    <property type="protein sequence ID" value="KAG2496013.1"/>
    <property type="molecule type" value="Genomic_DNA"/>
</dbReference>
<evidence type="ECO:0000256" key="5">
    <source>
        <dbReference type="ARBA" id="ARBA00022691"/>
    </source>
</evidence>